<evidence type="ECO:0000259" key="2">
    <source>
        <dbReference type="PROSITE" id="PS50835"/>
    </source>
</evidence>
<dbReference type="Pfam" id="PF00395">
    <property type="entry name" value="SLH"/>
    <property type="match status" value="3"/>
</dbReference>
<organism evidence="4 5">
    <name type="scientific">Intestinimonas butyriciproducens</name>
    <dbReference type="NCBI Taxonomy" id="1297617"/>
    <lineage>
        <taxon>Bacteria</taxon>
        <taxon>Bacillati</taxon>
        <taxon>Bacillota</taxon>
        <taxon>Clostridia</taxon>
        <taxon>Eubacteriales</taxon>
        <taxon>Intestinimonas</taxon>
    </lineage>
</organism>
<dbReference type="EMBL" id="CP011307">
    <property type="protein sequence ID" value="ALP93477.1"/>
    <property type="molecule type" value="Genomic_DNA"/>
</dbReference>
<proteinExistence type="predicted"/>
<evidence type="ECO:0000313" key="5">
    <source>
        <dbReference type="Proteomes" id="UP000064844"/>
    </source>
</evidence>
<evidence type="ECO:0008006" key="6">
    <source>
        <dbReference type="Google" id="ProtNLM"/>
    </source>
</evidence>
<dbReference type="Gene3D" id="2.60.40.10">
    <property type="entry name" value="Immunoglobulins"/>
    <property type="match status" value="1"/>
</dbReference>
<dbReference type="PATRIC" id="fig|1297617.4.peg.1103"/>
<reference evidence="5" key="2">
    <citation type="submission" date="2015-04" db="EMBL/GenBank/DDBJ databases">
        <title>A butyrogenic pathway from the amino acid lysine in a human gut commensal.</title>
        <authorList>
            <person name="de Vos W.M."/>
            <person name="Bui N.T.P."/>
            <person name="Plugge C.M."/>
            <person name="Ritari J."/>
        </authorList>
    </citation>
    <scope>NUCLEOTIDE SEQUENCE [LARGE SCALE GENOMIC DNA]</scope>
    <source>
        <strain evidence="5">AF211</strain>
    </source>
</reference>
<feature type="domain" description="SLH" evidence="3">
    <location>
        <begin position="835"/>
        <end position="890"/>
    </location>
</feature>
<protein>
    <recommendedName>
        <fullName evidence="6">S-layer family protein</fullName>
    </recommendedName>
</protein>
<dbReference type="PROSITE" id="PS51272">
    <property type="entry name" value="SLH"/>
    <property type="match status" value="3"/>
</dbReference>
<sequence>MKKRTSRLLSVLLTLVMVLGLLPALGATALADERYDLYLEVGENAFDKPEIQSIIYKLTGQHAKGLGPYTVPRHDWSDDLTYYVEALSSDDDIISDAGLAKRPGECLLNIQKIDKTWGQPDKILDRMSVLICVTNARIDRVAVTGIDAPVTGQPLDMTAECSTPGIASATVEWYNSTDGVDVVSGAVAQGGKAYSAFVTVTPASGYELVGYSTTKVTVNGGSASPVYGGTDYLTVAYHFPATGGENSENQNWVTTKKIISEVAVTGVVTPVDGAKPVETCKLGGTGYTLKSMGWYDGSLKMNSAGTFQAGKAYRACFYLLPEKGYTFDGADSMTATVNGKTVEVTNVYGEPEQRGVTIDFTCEKPSKTISTVNITELDALKPGTEADYTASTSTAGCTVKKIEYQMFRKTMTDYVPADGENIAVVVTVAAADGYEFASGSTATWNGLKSDDTVAGLNAKEKRYAFYIEVKADASQIVKSAAMTVTAPEIGKAPSTAVTGTGVAVSDVKWSPADATFQAGTAYTVSFTLKADAAHVLADDFKNAGTVTVNGQEAVLTSTVKGKFVTYTVSYTFPALKAGEITSVAITGLDTPAVGAQPDTAVEADSEKYTVTSVLWSPGDSKFAAEKTYTVNFTLKAAGTNKFTSKVTATVNGQEAKIVSGTGTQELRINYTFPALKVGAPAITAQPKSVTVKPGADVTFSVAATGEALNYQWWRETKSGASKVGTNGPTYTIKAVNIPDDNGTAYYCVVSNKAGEVTSDKAKLTVSELGAMTAFSDVPEGAYYTDAVAWAVEKGVTSGTSSTTFSPNADCTRAQIVTFLWRAAGSPAPKSKESSFADVAADAYYSDAVRWAVENGITSGTSATTFSPNATCTRAQTVTFLWRSQKSPADGAANAFTDVAEGTYYTDAVKWAVKNGITSGTGANTFSPNADCSRAQIVTFLHRCMGK</sequence>
<feature type="domain" description="SLH" evidence="3">
    <location>
        <begin position="770"/>
        <end position="833"/>
    </location>
</feature>
<dbReference type="InterPro" id="IPR003599">
    <property type="entry name" value="Ig_sub"/>
</dbReference>
<feature type="domain" description="SLH" evidence="3">
    <location>
        <begin position="891"/>
        <end position="946"/>
    </location>
</feature>
<accession>A0A0S2W2A8</accession>
<feature type="domain" description="Ig-like" evidence="2">
    <location>
        <begin position="680"/>
        <end position="764"/>
    </location>
</feature>
<dbReference type="KEGG" id="ibu:IB211_01084c"/>
<evidence type="ECO:0000256" key="1">
    <source>
        <dbReference type="ARBA" id="ARBA00022737"/>
    </source>
</evidence>
<name>A0A0S2W2A8_9FIRM</name>
<evidence type="ECO:0000313" key="4">
    <source>
        <dbReference type="EMBL" id="ALP93477.1"/>
    </source>
</evidence>
<evidence type="ECO:0000259" key="3">
    <source>
        <dbReference type="PROSITE" id="PS51272"/>
    </source>
</evidence>
<dbReference type="RefSeq" id="WP_058117355.1">
    <property type="nucleotide sequence ID" value="NZ_CP011307.1"/>
</dbReference>
<dbReference type="SMART" id="SM00409">
    <property type="entry name" value="IG"/>
    <property type="match status" value="1"/>
</dbReference>
<dbReference type="SUPFAM" id="SSF48726">
    <property type="entry name" value="Immunoglobulin"/>
    <property type="match status" value="1"/>
</dbReference>
<dbReference type="InterPro" id="IPR013783">
    <property type="entry name" value="Ig-like_fold"/>
</dbReference>
<dbReference type="InterPro" id="IPR007110">
    <property type="entry name" value="Ig-like_dom"/>
</dbReference>
<reference evidence="4 5" key="1">
    <citation type="journal article" date="2015" name="Nat. Commun.">
        <title>Production of butyrate from lysine and the Amadori product fructoselysine by a human gut commensal.</title>
        <authorList>
            <person name="Bui T.P."/>
            <person name="Ritari J."/>
            <person name="Boeren S."/>
            <person name="de Waard P."/>
            <person name="Plugge C.M."/>
            <person name="de Vos W.M."/>
        </authorList>
    </citation>
    <scope>NUCLEOTIDE SEQUENCE [LARGE SCALE GENOMIC DNA]</scope>
    <source>
        <strain evidence="4 5">AF211</strain>
    </source>
</reference>
<dbReference type="Pfam" id="PF13927">
    <property type="entry name" value="Ig_3"/>
    <property type="match status" value="1"/>
</dbReference>
<dbReference type="Proteomes" id="UP000064844">
    <property type="component" value="Chromosome"/>
</dbReference>
<dbReference type="InterPro" id="IPR001119">
    <property type="entry name" value="SLH_dom"/>
</dbReference>
<keyword evidence="1" id="KW-0677">Repeat</keyword>
<dbReference type="InterPro" id="IPR036179">
    <property type="entry name" value="Ig-like_dom_sf"/>
</dbReference>
<dbReference type="PROSITE" id="PS50835">
    <property type="entry name" value="IG_LIKE"/>
    <property type="match status" value="1"/>
</dbReference>
<keyword evidence="5" id="KW-1185">Reference proteome</keyword>
<dbReference type="STRING" id="1297617.IB211_01084c"/>
<gene>
    <name evidence="4" type="ORF">IB211_01084c</name>
</gene>
<dbReference type="AlphaFoldDB" id="A0A0S2W2A8"/>